<protein>
    <submittedName>
        <fullName evidence="1">Uncharacterized protein</fullName>
    </submittedName>
</protein>
<proteinExistence type="predicted"/>
<sequence>MTAHTVELKKQLYSQELVEYTMRQWEQARLEMESRTKGNGGQSTPTPPYHPISTTTRSPQLLSHANVPSVSS</sequence>
<dbReference type="Proteomes" id="UP000814128">
    <property type="component" value="Unassembled WGS sequence"/>
</dbReference>
<accession>A0ACB8QTF3</accession>
<gene>
    <name evidence="1" type="ORF">K488DRAFT_83547</name>
</gene>
<evidence type="ECO:0000313" key="1">
    <source>
        <dbReference type="EMBL" id="KAI0034947.1"/>
    </source>
</evidence>
<reference evidence="1" key="1">
    <citation type="submission" date="2021-02" db="EMBL/GenBank/DDBJ databases">
        <authorList>
            <consortium name="DOE Joint Genome Institute"/>
            <person name="Ahrendt S."/>
            <person name="Looney B.P."/>
            <person name="Miyauchi S."/>
            <person name="Morin E."/>
            <person name="Drula E."/>
            <person name="Courty P.E."/>
            <person name="Chicoki N."/>
            <person name="Fauchery L."/>
            <person name="Kohler A."/>
            <person name="Kuo A."/>
            <person name="Labutti K."/>
            <person name="Pangilinan J."/>
            <person name="Lipzen A."/>
            <person name="Riley R."/>
            <person name="Andreopoulos W."/>
            <person name="He G."/>
            <person name="Johnson J."/>
            <person name="Barry K.W."/>
            <person name="Grigoriev I.V."/>
            <person name="Nagy L."/>
            <person name="Hibbett D."/>
            <person name="Henrissat B."/>
            <person name="Matheny P.B."/>
            <person name="Labbe J."/>
            <person name="Martin F."/>
        </authorList>
    </citation>
    <scope>NUCLEOTIDE SEQUENCE</scope>
    <source>
        <strain evidence="1">EC-137</strain>
    </source>
</reference>
<dbReference type="EMBL" id="MU273492">
    <property type="protein sequence ID" value="KAI0034947.1"/>
    <property type="molecule type" value="Genomic_DNA"/>
</dbReference>
<organism evidence="1 2">
    <name type="scientific">Vararia minispora EC-137</name>
    <dbReference type="NCBI Taxonomy" id="1314806"/>
    <lineage>
        <taxon>Eukaryota</taxon>
        <taxon>Fungi</taxon>
        <taxon>Dikarya</taxon>
        <taxon>Basidiomycota</taxon>
        <taxon>Agaricomycotina</taxon>
        <taxon>Agaricomycetes</taxon>
        <taxon>Russulales</taxon>
        <taxon>Lachnocladiaceae</taxon>
        <taxon>Vararia</taxon>
    </lineage>
</organism>
<name>A0ACB8QTF3_9AGAM</name>
<keyword evidence="2" id="KW-1185">Reference proteome</keyword>
<evidence type="ECO:0000313" key="2">
    <source>
        <dbReference type="Proteomes" id="UP000814128"/>
    </source>
</evidence>
<reference evidence="1" key="2">
    <citation type="journal article" date="2022" name="New Phytol.">
        <title>Evolutionary transition to the ectomycorrhizal habit in the genomes of a hyperdiverse lineage of mushroom-forming fungi.</title>
        <authorList>
            <person name="Looney B."/>
            <person name="Miyauchi S."/>
            <person name="Morin E."/>
            <person name="Drula E."/>
            <person name="Courty P.E."/>
            <person name="Kohler A."/>
            <person name="Kuo A."/>
            <person name="LaButti K."/>
            <person name="Pangilinan J."/>
            <person name="Lipzen A."/>
            <person name="Riley R."/>
            <person name="Andreopoulos W."/>
            <person name="He G."/>
            <person name="Johnson J."/>
            <person name="Nolan M."/>
            <person name="Tritt A."/>
            <person name="Barry K.W."/>
            <person name="Grigoriev I.V."/>
            <person name="Nagy L.G."/>
            <person name="Hibbett D."/>
            <person name="Henrissat B."/>
            <person name="Matheny P.B."/>
            <person name="Labbe J."/>
            <person name="Martin F.M."/>
        </authorList>
    </citation>
    <scope>NUCLEOTIDE SEQUENCE</scope>
    <source>
        <strain evidence="1">EC-137</strain>
    </source>
</reference>
<comment type="caution">
    <text evidence="1">The sequence shown here is derived from an EMBL/GenBank/DDBJ whole genome shotgun (WGS) entry which is preliminary data.</text>
</comment>